<evidence type="ECO:0000256" key="3">
    <source>
        <dbReference type="ARBA" id="ARBA00022737"/>
    </source>
</evidence>
<comment type="subcellular location">
    <subcellularLocation>
        <location evidence="1">Nucleus</location>
    </subcellularLocation>
</comment>
<dbReference type="InterPro" id="IPR036236">
    <property type="entry name" value="Znf_C2H2_sf"/>
</dbReference>
<dbReference type="PROSITE" id="PS50097">
    <property type="entry name" value="BTB"/>
    <property type="match status" value="1"/>
</dbReference>
<keyword evidence="6" id="KW-0539">Nucleus</keyword>
<keyword evidence="12" id="KW-1185">Reference proteome</keyword>
<evidence type="ECO:0008006" key="13">
    <source>
        <dbReference type="Google" id="ProtNLM"/>
    </source>
</evidence>
<dbReference type="SUPFAM" id="SSF54695">
    <property type="entry name" value="POZ domain"/>
    <property type="match status" value="1"/>
</dbReference>
<dbReference type="PROSITE" id="PS50157">
    <property type="entry name" value="ZINC_FINGER_C2H2_2"/>
    <property type="match status" value="3"/>
</dbReference>
<reference evidence="11 12" key="1">
    <citation type="journal article" date="2018" name="Nat. Ecol. Evol.">
        <title>Genomic signatures of mitonuclear coevolution across populations of Tigriopus californicus.</title>
        <authorList>
            <person name="Barreto F.S."/>
            <person name="Watson E.T."/>
            <person name="Lima T.G."/>
            <person name="Willett C.S."/>
            <person name="Edmands S."/>
            <person name="Li W."/>
            <person name="Burton R.S."/>
        </authorList>
    </citation>
    <scope>NUCLEOTIDE SEQUENCE [LARGE SCALE GENOMIC DNA]</scope>
    <source>
        <strain evidence="11 12">San Diego</strain>
    </source>
</reference>
<name>A0A553PK94_TIGCA</name>
<dbReference type="Pfam" id="PF00096">
    <property type="entry name" value="zf-C2H2"/>
    <property type="match status" value="2"/>
</dbReference>
<gene>
    <name evidence="11" type="ORF">TCAL_15392</name>
</gene>
<feature type="compositionally biased region" description="Acidic residues" evidence="8">
    <location>
        <begin position="468"/>
        <end position="495"/>
    </location>
</feature>
<feature type="compositionally biased region" description="Basic and acidic residues" evidence="8">
    <location>
        <begin position="272"/>
        <end position="282"/>
    </location>
</feature>
<evidence type="ECO:0000259" key="10">
    <source>
        <dbReference type="PROSITE" id="PS50157"/>
    </source>
</evidence>
<dbReference type="FunFam" id="3.30.160.60:FF:000446">
    <property type="entry name" value="Zinc finger protein"/>
    <property type="match status" value="1"/>
</dbReference>
<feature type="compositionally biased region" description="Acidic residues" evidence="8">
    <location>
        <begin position="204"/>
        <end position="218"/>
    </location>
</feature>
<dbReference type="PANTHER" id="PTHR24406">
    <property type="entry name" value="TRANSCRIPTIONAL REPRESSOR CTCFL-RELATED"/>
    <property type="match status" value="1"/>
</dbReference>
<dbReference type="STRING" id="6832.A0A553PK94"/>
<dbReference type="GO" id="GO:0005634">
    <property type="term" value="C:nucleus"/>
    <property type="evidence" value="ECO:0007669"/>
    <property type="project" value="UniProtKB-SubCell"/>
</dbReference>
<sequence>MFGSRLESNWERVEHALHLRDMCFNAFKSEDLCDLTLTSLPTNQSFLTHKVVIAAFSELWRSNISGTDILKIEASPEEVKTLLKYMYTGFIDVNDSSSWEGFQRLVDQYQIYLSLKVQKKFSRLYRTEKTCPWFCATCGRNWSRPDHAVAHAKNVGHHQVKCSKCHRAVPLLDDLESSTNPSMSSHLCYCDLGQRLQPQGGEGDPNEVDEDNGEDEDWGSPTASMIMPELILQEEDPEVEEEDDDDDEDGEGEHEEDHEDGNGEDREEHDEPEERRNRKEQTLKQPILLKNMKSKTNDRTTGFSYPPSSRKEQEQIRNKKKYLCSLCGSTLTGKTAYNRHQLIHTGKRPFSCDICGKSFTQNMRLTVHSRSHTGERPFLCSLCGKTFVESCKLNRHLQRVHMANKDGNPLIPGQPVINTEKFIMPISSHLKRQQNGGEGDPNEVDEDNGEDEDWGSPTASMIMPELILQEEDPEVEEEDDDDDEDGEGEHEEDHEDGNGEDREEHDEPEERRNRKEQTLKQPILLKNMKSKTNDRTTGFSYPPSSRKEQEQIRNKKKYLCSLCGSTLTVGGCSFGHILTDPTGRTLSVIVIKHPDSSLELAERRIKQYGLLQTNAGCIHPKGNVPNGVQEGLLPEKRPKDSLKIGPKAPCIPRFVTKIEGNAVEEGARALFDSHLSQSLVGISTHEEVVPGERGWEDVEIHHSRKNVHLHHSLCTEHHMGKYTLWRKTAEKPFPPVFWKRLVDTETSSGARLVAEVGVVAGLSPRSLGIRRMKL</sequence>
<evidence type="ECO:0000313" key="11">
    <source>
        <dbReference type="EMBL" id="TRY78089.1"/>
    </source>
</evidence>
<dbReference type="InterPro" id="IPR000210">
    <property type="entry name" value="BTB/POZ_dom"/>
</dbReference>
<organism evidence="11 12">
    <name type="scientific">Tigriopus californicus</name>
    <name type="common">Marine copepod</name>
    <dbReference type="NCBI Taxonomy" id="6832"/>
    <lineage>
        <taxon>Eukaryota</taxon>
        <taxon>Metazoa</taxon>
        <taxon>Ecdysozoa</taxon>
        <taxon>Arthropoda</taxon>
        <taxon>Crustacea</taxon>
        <taxon>Multicrustacea</taxon>
        <taxon>Hexanauplia</taxon>
        <taxon>Copepoda</taxon>
        <taxon>Harpacticoida</taxon>
        <taxon>Harpacticidae</taxon>
        <taxon>Tigriopus</taxon>
    </lineage>
</organism>
<feature type="compositionally biased region" description="Acidic residues" evidence="8">
    <location>
        <begin position="440"/>
        <end position="454"/>
    </location>
</feature>
<feature type="region of interest" description="Disordered" evidence="8">
    <location>
        <begin position="430"/>
        <end position="549"/>
    </location>
</feature>
<evidence type="ECO:0000259" key="9">
    <source>
        <dbReference type="PROSITE" id="PS50097"/>
    </source>
</evidence>
<dbReference type="FunFam" id="3.30.160.60:FF:000290">
    <property type="entry name" value="Zinc finger protein 697 isoform X1"/>
    <property type="match status" value="1"/>
</dbReference>
<evidence type="ECO:0000256" key="1">
    <source>
        <dbReference type="ARBA" id="ARBA00004123"/>
    </source>
</evidence>
<evidence type="ECO:0000256" key="2">
    <source>
        <dbReference type="ARBA" id="ARBA00022723"/>
    </source>
</evidence>
<protein>
    <recommendedName>
        <fullName evidence="13">BTB domain-containing protein</fullName>
    </recommendedName>
</protein>
<keyword evidence="4 7" id="KW-0863">Zinc-finger</keyword>
<evidence type="ECO:0000256" key="4">
    <source>
        <dbReference type="ARBA" id="ARBA00022771"/>
    </source>
</evidence>
<dbReference type="SUPFAM" id="SSF57667">
    <property type="entry name" value="beta-beta-alpha zinc fingers"/>
    <property type="match status" value="2"/>
</dbReference>
<proteinExistence type="predicted"/>
<evidence type="ECO:0000256" key="6">
    <source>
        <dbReference type="ARBA" id="ARBA00023242"/>
    </source>
</evidence>
<dbReference type="CDD" id="cd18186">
    <property type="entry name" value="BTB_POZ_ZBTB_KLHL-like"/>
    <property type="match status" value="1"/>
</dbReference>
<dbReference type="EMBL" id="VCGU01000003">
    <property type="protein sequence ID" value="TRY78089.1"/>
    <property type="molecule type" value="Genomic_DNA"/>
</dbReference>
<feature type="region of interest" description="Disordered" evidence="8">
    <location>
        <begin position="197"/>
        <end position="315"/>
    </location>
</feature>
<comment type="caution">
    <text evidence="11">The sequence shown here is derived from an EMBL/GenBank/DDBJ whole genome shotgun (WGS) entry which is preliminary data.</text>
</comment>
<keyword evidence="3" id="KW-0677">Repeat</keyword>
<evidence type="ECO:0000256" key="8">
    <source>
        <dbReference type="SAM" id="MobiDB-lite"/>
    </source>
</evidence>
<dbReference type="InterPro" id="IPR013087">
    <property type="entry name" value="Znf_C2H2_type"/>
</dbReference>
<keyword evidence="2" id="KW-0479">Metal-binding</keyword>
<dbReference type="GO" id="GO:0008270">
    <property type="term" value="F:zinc ion binding"/>
    <property type="evidence" value="ECO:0007669"/>
    <property type="project" value="UniProtKB-KW"/>
</dbReference>
<dbReference type="Pfam" id="PF00651">
    <property type="entry name" value="BTB"/>
    <property type="match status" value="1"/>
</dbReference>
<dbReference type="AlphaFoldDB" id="A0A553PK94"/>
<accession>A0A553PK94</accession>
<evidence type="ECO:0000313" key="12">
    <source>
        <dbReference type="Proteomes" id="UP000318571"/>
    </source>
</evidence>
<feature type="compositionally biased region" description="Acidic residues" evidence="8">
    <location>
        <begin position="232"/>
        <end position="259"/>
    </location>
</feature>
<dbReference type="Gene3D" id="3.30.710.10">
    <property type="entry name" value="Potassium Channel Kv1.1, Chain A"/>
    <property type="match status" value="1"/>
</dbReference>
<feature type="domain" description="BTB" evidence="9">
    <location>
        <begin position="33"/>
        <end position="95"/>
    </location>
</feature>
<dbReference type="SMART" id="SM00355">
    <property type="entry name" value="ZnF_C2H2"/>
    <property type="match status" value="3"/>
</dbReference>
<dbReference type="Proteomes" id="UP000318571">
    <property type="component" value="Chromosome 11"/>
</dbReference>
<dbReference type="InterPro" id="IPR050888">
    <property type="entry name" value="ZnF_C2H2-type_TF"/>
</dbReference>
<dbReference type="InterPro" id="IPR011333">
    <property type="entry name" value="SKP1/BTB/POZ_sf"/>
</dbReference>
<feature type="compositionally biased region" description="Basic and acidic residues" evidence="8">
    <location>
        <begin position="508"/>
        <end position="518"/>
    </location>
</feature>
<dbReference type="SMART" id="SM00225">
    <property type="entry name" value="BTB"/>
    <property type="match status" value="1"/>
</dbReference>
<evidence type="ECO:0000256" key="7">
    <source>
        <dbReference type="PROSITE-ProRule" id="PRU00042"/>
    </source>
</evidence>
<feature type="domain" description="C2H2-type" evidence="10">
    <location>
        <begin position="378"/>
        <end position="406"/>
    </location>
</feature>
<evidence type="ECO:0000256" key="5">
    <source>
        <dbReference type="ARBA" id="ARBA00022833"/>
    </source>
</evidence>
<feature type="domain" description="C2H2-type" evidence="10">
    <location>
        <begin position="322"/>
        <end position="349"/>
    </location>
</feature>
<dbReference type="PROSITE" id="PS00028">
    <property type="entry name" value="ZINC_FINGER_C2H2_1"/>
    <property type="match status" value="4"/>
</dbReference>
<feature type="domain" description="C2H2-type" evidence="10">
    <location>
        <begin position="350"/>
        <end position="377"/>
    </location>
</feature>
<dbReference type="Gene3D" id="3.30.160.60">
    <property type="entry name" value="Classic Zinc Finger"/>
    <property type="match status" value="3"/>
</dbReference>
<keyword evidence="5" id="KW-0862">Zinc</keyword>